<organism evidence="9 10">
    <name type="scientific">Carnegiea gigantea</name>
    <dbReference type="NCBI Taxonomy" id="171969"/>
    <lineage>
        <taxon>Eukaryota</taxon>
        <taxon>Viridiplantae</taxon>
        <taxon>Streptophyta</taxon>
        <taxon>Embryophyta</taxon>
        <taxon>Tracheophyta</taxon>
        <taxon>Spermatophyta</taxon>
        <taxon>Magnoliopsida</taxon>
        <taxon>eudicotyledons</taxon>
        <taxon>Gunneridae</taxon>
        <taxon>Pentapetalae</taxon>
        <taxon>Caryophyllales</taxon>
        <taxon>Cactineae</taxon>
        <taxon>Cactaceae</taxon>
        <taxon>Cactoideae</taxon>
        <taxon>Echinocereeae</taxon>
        <taxon>Carnegiea</taxon>
    </lineage>
</organism>
<evidence type="ECO:0000256" key="2">
    <source>
        <dbReference type="ARBA" id="ARBA00008963"/>
    </source>
</evidence>
<evidence type="ECO:0000313" key="9">
    <source>
        <dbReference type="EMBL" id="KAJ8430015.1"/>
    </source>
</evidence>
<keyword evidence="4" id="KW-0964">Secreted</keyword>
<dbReference type="OrthoDB" id="1717170at2759"/>
<feature type="region of interest" description="Disordered" evidence="8">
    <location>
        <begin position="216"/>
        <end position="235"/>
    </location>
</feature>
<comment type="similarity">
    <text evidence="2">Belongs to the C-terminally encoded plant signaling peptide (CEP) family.</text>
</comment>
<feature type="compositionally biased region" description="Polar residues" evidence="8">
    <location>
        <begin position="149"/>
        <end position="181"/>
    </location>
</feature>
<evidence type="ECO:0000256" key="5">
    <source>
        <dbReference type="ARBA" id="ARBA00022702"/>
    </source>
</evidence>
<proteinExistence type="inferred from homology"/>
<name>A0A9Q1JSB4_9CARY</name>
<feature type="region of interest" description="Disordered" evidence="8">
    <location>
        <begin position="248"/>
        <end position="275"/>
    </location>
</feature>
<feature type="compositionally biased region" description="Basic and acidic residues" evidence="8">
    <location>
        <begin position="36"/>
        <end position="49"/>
    </location>
</feature>
<gene>
    <name evidence="9" type="ORF">Cgig2_008454</name>
</gene>
<evidence type="ECO:0000256" key="8">
    <source>
        <dbReference type="SAM" id="MobiDB-lite"/>
    </source>
</evidence>
<dbReference type="GO" id="GO:1901371">
    <property type="term" value="P:regulation of leaf morphogenesis"/>
    <property type="evidence" value="ECO:0007669"/>
    <property type="project" value="TreeGrafter"/>
</dbReference>
<keyword evidence="5" id="KW-0372">Hormone</keyword>
<accession>A0A9Q1JSB4</accession>
<evidence type="ECO:0000256" key="1">
    <source>
        <dbReference type="ARBA" id="ARBA00004271"/>
    </source>
</evidence>
<dbReference type="InterPro" id="IPR033250">
    <property type="entry name" value="CEP"/>
</dbReference>
<dbReference type="AlphaFoldDB" id="A0A9Q1JSB4"/>
<keyword evidence="3" id="KW-0052">Apoplast</keyword>
<evidence type="ECO:0000256" key="6">
    <source>
        <dbReference type="ARBA" id="ARBA00022729"/>
    </source>
</evidence>
<dbReference type="PANTHER" id="PTHR33348:SF44">
    <property type="entry name" value="PRECURSOR OF CEP6"/>
    <property type="match status" value="1"/>
</dbReference>
<dbReference type="GO" id="GO:0005179">
    <property type="term" value="F:hormone activity"/>
    <property type="evidence" value="ECO:0007669"/>
    <property type="project" value="UniProtKB-KW"/>
</dbReference>
<evidence type="ECO:0000256" key="4">
    <source>
        <dbReference type="ARBA" id="ARBA00022525"/>
    </source>
</evidence>
<dbReference type="Proteomes" id="UP001153076">
    <property type="component" value="Unassembled WGS sequence"/>
</dbReference>
<dbReference type="EMBL" id="JAKOGI010000834">
    <property type="protein sequence ID" value="KAJ8430015.1"/>
    <property type="molecule type" value="Genomic_DNA"/>
</dbReference>
<dbReference type="GO" id="GO:1902025">
    <property type="term" value="P:nitrate import"/>
    <property type="evidence" value="ECO:0007669"/>
    <property type="project" value="TreeGrafter"/>
</dbReference>
<feature type="compositionally biased region" description="Basic and acidic residues" evidence="8">
    <location>
        <begin position="223"/>
        <end position="235"/>
    </location>
</feature>
<reference evidence="9" key="1">
    <citation type="submission" date="2022-04" db="EMBL/GenBank/DDBJ databases">
        <title>Carnegiea gigantea Genome sequencing and assembly v2.</title>
        <authorList>
            <person name="Copetti D."/>
            <person name="Sanderson M.J."/>
            <person name="Burquez A."/>
            <person name="Wojciechowski M.F."/>
        </authorList>
    </citation>
    <scope>NUCLEOTIDE SEQUENCE</scope>
    <source>
        <strain evidence="9">SGP5-SGP5p</strain>
        <tissue evidence="9">Aerial part</tissue>
    </source>
</reference>
<comment type="subcellular location">
    <subcellularLocation>
        <location evidence="1">Secreted</location>
        <location evidence="1">Extracellular space</location>
        <location evidence="1">Apoplast</location>
    </subcellularLocation>
</comment>
<dbReference type="GO" id="GO:2000280">
    <property type="term" value="P:regulation of root development"/>
    <property type="evidence" value="ECO:0007669"/>
    <property type="project" value="TreeGrafter"/>
</dbReference>
<feature type="compositionally biased region" description="Basic and acidic residues" evidence="8">
    <location>
        <begin position="139"/>
        <end position="148"/>
    </location>
</feature>
<protein>
    <submittedName>
        <fullName evidence="9">Uncharacterized protein</fullName>
    </submittedName>
</protein>
<dbReference type="GO" id="GO:0006995">
    <property type="term" value="P:cellular response to nitrogen starvation"/>
    <property type="evidence" value="ECO:0007669"/>
    <property type="project" value="UniProtKB-ARBA"/>
</dbReference>
<dbReference type="PANTHER" id="PTHR33348">
    <property type="entry name" value="PRECURSOR OF CEP5"/>
    <property type="match status" value="1"/>
</dbReference>
<keyword evidence="6" id="KW-0732">Signal</keyword>
<dbReference type="GO" id="GO:0048364">
    <property type="term" value="P:root development"/>
    <property type="evidence" value="ECO:0007669"/>
    <property type="project" value="InterPro"/>
</dbReference>
<feature type="region of interest" description="Disordered" evidence="8">
    <location>
        <begin position="25"/>
        <end position="201"/>
    </location>
</feature>
<keyword evidence="7" id="KW-0379">Hydroxylation</keyword>
<evidence type="ECO:0000256" key="3">
    <source>
        <dbReference type="ARBA" id="ARBA00022523"/>
    </source>
</evidence>
<sequence length="275" mass="29453">MLFREGRQMKSPSGVRISYLVSPSPKSIRKLGSLTEKSDHDDILPEKTPPKTTAIDYPQTSANNEQLDGLGNCRGVKCPDDLRPMAPGHSPGAGPSFHVNKNKSPYQMTKNPKGEYTLADSEDDVRRTSPGRSPGAGHALEEGDRESNPESAELQTTFPPSSQAHHSFFTYSAESSKNSFRPPSLPGTGVLATSQKNTDTAGDCLSEKCTYNFPTANPSASHEVSKSDNITPEHDGAHLGVVQSHAGQIDDYRPPTPGPSPGAGHAILKEDRIAP</sequence>
<evidence type="ECO:0000313" key="10">
    <source>
        <dbReference type="Proteomes" id="UP001153076"/>
    </source>
</evidence>
<evidence type="ECO:0000256" key="7">
    <source>
        <dbReference type="ARBA" id="ARBA00023278"/>
    </source>
</evidence>
<feature type="compositionally biased region" description="Polar residues" evidence="8">
    <location>
        <begin position="191"/>
        <end position="200"/>
    </location>
</feature>
<comment type="caution">
    <text evidence="9">The sequence shown here is derived from an EMBL/GenBank/DDBJ whole genome shotgun (WGS) entry which is preliminary data.</text>
</comment>
<keyword evidence="10" id="KW-1185">Reference proteome</keyword>
<dbReference type="GO" id="GO:0048046">
    <property type="term" value="C:apoplast"/>
    <property type="evidence" value="ECO:0007669"/>
    <property type="project" value="UniProtKB-SubCell"/>
</dbReference>